<sequence>MDTAQSSQKTAPLSCCVHGIVKKPSLTSWGYLGAKEDKRRRAIEGWIKVLFTQSNKVEFFKAKSKLLALLPSTGPSIEAVQVSTTIFAVTISHAKNRGSQEAALVPRTVCRNRSRRTLREVTQGIDNFHTGDIDADELNMCIVCEDTQPPLDDPADED</sequence>
<keyword evidence="2" id="KW-1185">Reference proteome</keyword>
<evidence type="ECO:0000313" key="2">
    <source>
        <dbReference type="Proteomes" id="UP000270094"/>
    </source>
</evidence>
<dbReference type="EMBL" id="UYYB01113235">
    <property type="protein sequence ID" value="VDM81500.1"/>
    <property type="molecule type" value="Genomic_DNA"/>
</dbReference>
<dbReference type="OrthoDB" id="5864635at2759"/>
<name>A0A3P7J7T2_STRVU</name>
<gene>
    <name evidence="1" type="ORF">SVUK_LOCUS16498</name>
</gene>
<protein>
    <submittedName>
        <fullName evidence="1">Uncharacterized protein</fullName>
    </submittedName>
</protein>
<dbReference type="AlphaFoldDB" id="A0A3P7J7T2"/>
<accession>A0A3P7J7T2</accession>
<feature type="non-terminal residue" evidence="1">
    <location>
        <position position="158"/>
    </location>
</feature>
<evidence type="ECO:0000313" key="1">
    <source>
        <dbReference type="EMBL" id="VDM81500.1"/>
    </source>
</evidence>
<organism evidence="1 2">
    <name type="scientific">Strongylus vulgaris</name>
    <name type="common">Blood worm</name>
    <dbReference type="NCBI Taxonomy" id="40348"/>
    <lineage>
        <taxon>Eukaryota</taxon>
        <taxon>Metazoa</taxon>
        <taxon>Ecdysozoa</taxon>
        <taxon>Nematoda</taxon>
        <taxon>Chromadorea</taxon>
        <taxon>Rhabditida</taxon>
        <taxon>Rhabditina</taxon>
        <taxon>Rhabditomorpha</taxon>
        <taxon>Strongyloidea</taxon>
        <taxon>Strongylidae</taxon>
        <taxon>Strongylus</taxon>
    </lineage>
</organism>
<reference evidence="1 2" key="1">
    <citation type="submission" date="2018-11" db="EMBL/GenBank/DDBJ databases">
        <authorList>
            <consortium name="Pathogen Informatics"/>
        </authorList>
    </citation>
    <scope>NUCLEOTIDE SEQUENCE [LARGE SCALE GENOMIC DNA]</scope>
</reference>
<dbReference type="Proteomes" id="UP000270094">
    <property type="component" value="Unassembled WGS sequence"/>
</dbReference>
<proteinExistence type="predicted"/>